<dbReference type="Gene3D" id="1.10.287.950">
    <property type="entry name" value="Methyl-accepting chemotaxis protein"/>
    <property type="match status" value="1"/>
</dbReference>
<comment type="caution">
    <text evidence="5">The sequence shown here is derived from an EMBL/GenBank/DDBJ whole genome shotgun (WGS) entry which is preliminary data.</text>
</comment>
<dbReference type="InterPro" id="IPR004089">
    <property type="entry name" value="MCPsignal_dom"/>
</dbReference>
<feature type="non-terminal residue" evidence="5">
    <location>
        <position position="160"/>
    </location>
</feature>
<dbReference type="SUPFAM" id="SSF58104">
    <property type="entry name" value="Methyl-accepting chemotaxis protein (MCP) signaling domain"/>
    <property type="match status" value="1"/>
</dbReference>
<dbReference type="PROSITE" id="PS50111">
    <property type="entry name" value="CHEMOTAXIS_TRANSDUC_2"/>
    <property type="match status" value="1"/>
</dbReference>
<sequence>MEQLINESIVISDQLTAAVEEVNQSIGELTQIADQSAETEGQLREASIKAMERIEETFSTLQEVAASAEQISETAEQLDRQSKSANEDVLQARRLLTNTDQVMTDLHTYNSAVDKHIRDLIEQTSRINEINEFIQEIVSQTSLLALNASIEAAHAGEYGR</sequence>
<evidence type="ECO:0000313" key="6">
    <source>
        <dbReference type="Proteomes" id="UP001519887"/>
    </source>
</evidence>
<dbReference type="PANTHER" id="PTHR32089">
    <property type="entry name" value="METHYL-ACCEPTING CHEMOTAXIS PROTEIN MCPB"/>
    <property type="match status" value="1"/>
</dbReference>
<reference evidence="5 6" key="1">
    <citation type="submission" date="2021-07" db="EMBL/GenBank/DDBJ databases">
        <title>Paenibacillus radiodurans sp. nov., isolated from the southeastern edge of Tengger Desert.</title>
        <authorList>
            <person name="Zhang G."/>
        </authorList>
    </citation>
    <scope>NUCLEOTIDE SEQUENCE [LARGE SCALE GENOMIC DNA]</scope>
    <source>
        <strain evidence="5 6">CCM 7311</strain>
    </source>
</reference>
<proteinExistence type="predicted"/>
<feature type="coiled-coil region" evidence="3">
    <location>
        <begin position="51"/>
        <end position="95"/>
    </location>
</feature>
<dbReference type="PANTHER" id="PTHR32089:SF112">
    <property type="entry name" value="LYSOZYME-LIKE PROTEIN-RELATED"/>
    <property type="match status" value="1"/>
</dbReference>
<evidence type="ECO:0000259" key="4">
    <source>
        <dbReference type="PROSITE" id="PS50111"/>
    </source>
</evidence>
<dbReference type="Pfam" id="PF00015">
    <property type="entry name" value="MCPsignal"/>
    <property type="match status" value="1"/>
</dbReference>
<evidence type="ECO:0000256" key="2">
    <source>
        <dbReference type="PROSITE-ProRule" id="PRU00284"/>
    </source>
</evidence>
<name>A0ABS7C9B2_9BACL</name>
<keyword evidence="6" id="KW-1185">Reference proteome</keyword>
<organism evidence="5 6">
    <name type="scientific">Paenibacillus sepulcri</name>
    <dbReference type="NCBI Taxonomy" id="359917"/>
    <lineage>
        <taxon>Bacteria</taxon>
        <taxon>Bacillati</taxon>
        <taxon>Bacillota</taxon>
        <taxon>Bacilli</taxon>
        <taxon>Bacillales</taxon>
        <taxon>Paenibacillaceae</taxon>
        <taxon>Paenibacillus</taxon>
    </lineage>
</organism>
<accession>A0ABS7C9B2</accession>
<keyword evidence="1 2" id="KW-0807">Transducer</keyword>
<evidence type="ECO:0000256" key="3">
    <source>
        <dbReference type="SAM" id="Coils"/>
    </source>
</evidence>
<evidence type="ECO:0000313" key="5">
    <source>
        <dbReference type="EMBL" id="MBW7457514.1"/>
    </source>
</evidence>
<protein>
    <submittedName>
        <fullName evidence="5">Chemotaxis protein</fullName>
    </submittedName>
</protein>
<dbReference type="Proteomes" id="UP001519887">
    <property type="component" value="Unassembled WGS sequence"/>
</dbReference>
<keyword evidence="3" id="KW-0175">Coiled coil</keyword>
<evidence type="ECO:0000256" key="1">
    <source>
        <dbReference type="ARBA" id="ARBA00023224"/>
    </source>
</evidence>
<dbReference type="EMBL" id="JAHZIK010000875">
    <property type="protein sequence ID" value="MBW7457514.1"/>
    <property type="molecule type" value="Genomic_DNA"/>
</dbReference>
<gene>
    <name evidence="5" type="ORF">K0U00_26070</name>
</gene>
<feature type="domain" description="Methyl-accepting transducer" evidence="4">
    <location>
        <begin position="25"/>
        <end position="160"/>
    </location>
</feature>